<sequence length="159" mass="16304">MPQFELANWLPQVAWLILTFGVMYLVVRAALPKVEAVKLSRAKVISDDLGHADTAKTDAQSVEAAFQAALVAARTTATKVTGDTKTSAAADAAARLKEIDAALAAKADAAQAALAKSQAKSLKSLEAVATDVTGDMVERLTGRRPAADAAASAVAQASA</sequence>
<proteinExistence type="predicted"/>
<evidence type="ECO:0000313" key="2">
    <source>
        <dbReference type="EMBL" id="TFU06449.1"/>
    </source>
</evidence>
<comment type="caution">
    <text evidence="2">The sequence shown here is derived from an EMBL/GenBank/DDBJ whole genome shotgun (WGS) entry which is preliminary data.</text>
</comment>
<name>A0A4Y9ET81_9SPHN</name>
<protein>
    <submittedName>
        <fullName evidence="2">ATPase</fullName>
    </submittedName>
</protein>
<keyword evidence="1" id="KW-0812">Transmembrane</keyword>
<dbReference type="EMBL" id="SIHO01000001">
    <property type="protein sequence ID" value="TFU06449.1"/>
    <property type="molecule type" value="Genomic_DNA"/>
</dbReference>
<dbReference type="Proteomes" id="UP000297737">
    <property type="component" value="Unassembled WGS sequence"/>
</dbReference>
<reference evidence="2 3" key="1">
    <citation type="submission" date="2019-02" db="EMBL/GenBank/DDBJ databases">
        <title>Polymorphobacter sp. isolated from the lake at the Tibet of China.</title>
        <authorList>
            <person name="Li A."/>
        </authorList>
    </citation>
    <scope>NUCLEOTIDE SEQUENCE [LARGE SCALE GENOMIC DNA]</scope>
    <source>
        <strain evidence="2 3">DJ1R-1</strain>
    </source>
</reference>
<organism evidence="2 3">
    <name type="scientific">Glacieibacterium arshaanense</name>
    <dbReference type="NCBI Taxonomy" id="2511025"/>
    <lineage>
        <taxon>Bacteria</taxon>
        <taxon>Pseudomonadati</taxon>
        <taxon>Pseudomonadota</taxon>
        <taxon>Alphaproteobacteria</taxon>
        <taxon>Sphingomonadales</taxon>
        <taxon>Sphingosinicellaceae</taxon>
        <taxon>Glacieibacterium</taxon>
    </lineage>
</organism>
<evidence type="ECO:0000313" key="3">
    <source>
        <dbReference type="Proteomes" id="UP000297737"/>
    </source>
</evidence>
<keyword evidence="1" id="KW-1133">Transmembrane helix</keyword>
<dbReference type="OrthoDB" id="9805716at2"/>
<feature type="transmembrane region" description="Helical" evidence="1">
    <location>
        <begin position="12"/>
        <end position="31"/>
    </location>
</feature>
<keyword evidence="1" id="KW-0472">Membrane</keyword>
<dbReference type="RefSeq" id="WP_135245173.1">
    <property type="nucleotide sequence ID" value="NZ_SIHO01000001.1"/>
</dbReference>
<evidence type="ECO:0000256" key="1">
    <source>
        <dbReference type="SAM" id="Phobius"/>
    </source>
</evidence>
<accession>A0A4Y9ET81</accession>
<gene>
    <name evidence="2" type="ORF">EUV02_05550</name>
</gene>
<dbReference type="AlphaFoldDB" id="A0A4Y9ET81"/>
<keyword evidence="3" id="KW-1185">Reference proteome</keyword>